<reference evidence="7 8" key="1">
    <citation type="journal article" date="2018" name="Nat. Ecol. Evol.">
        <title>Pezizomycetes genomes reveal the molecular basis of ectomycorrhizal truffle lifestyle.</title>
        <authorList>
            <person name="Murat C."/>
            <person name="Payen T."/>
            <person name="Noel B."/>
            <person name="Kuo A."/>
            <person name="Morin E."/>
            <person name="Chen J."/>
            <person name="Kohler A."/>
            <person name="Krizsan K."/>
            <person name="Balestrini R."/>
            <person name="Da Silva C."/>
            <person name="Montanini B."/>
            <person name="Hainaut M."/>
            <person name="Levati E."/>
            <person name="Barry K.W."/>
            <person name="Belfiori B."/>
            <person name="Cichocki N."/>
            <person name="Clum A."/>
            <person name="Dockter R.B."/>
            <person name="Fauchery L."/>
            <person name="Guy J."/>
            <person name="Iotti M."/>
            <person name="Le Tacon F."/>
            <person name="Lindquist E.A."/>
            <person name="Lipzen A."/>
            <person name="Malagnac F."/>
            <person name="Mello A."/>
            <person name="Molinier V."/>
            <person name="Miyauchi S."/>
            <person name="Poulain J."/>
            <person name="Riccioni C."/>
            <person name="Rubini A."/>
            <person name="Sitrit Y."/>
            <person name="Splivallo R."/>
            <person name="Traeger S."/>
            <person name="Wang M."/>
            <person name="Zifcakova L."/>
            <person name="Wipf D."/>
            <person name="Zambonelli A."/>
            <person name="Paolocci F."/>
            <person name="Nowrousian M."/>
            <person name="Ottonello S."/>
            <person name="Baldrian P."/>
            <person name="Spatafora J.W."/>
            <person name="Henrissat B."/>
            <person name="Nagy L.G."/>
            <person name="Aury J.M."/>
            <person name="Wincker P."/>
            <person name="Grigoriev I.V."/>
            <person name="Bonfante P."/>
            <person name="Martin F.M."/>
        </authorList>
    </citation>
    <scope>NUCLEOTIDE SEQUENCE [LARGE SCALE GENOMIC DNA]</scope>
    <source>
        <strain evidence="7 8">RN42</strain>
    </source>
</reference>
<evidence type="ECO:0000256" key="3">
    <source>
        <dbReference type="ARBA" id="ARBA00022692"/>
    </source>
</evidence>
<evidence type="ECO:0000259" key="6">
    <source>
        <dbReference type="Pfam" id="PF04884"/>
    </source>
</evidence>
<evidence type="ECO:0000256" key="5">
    <source>
        <dbReference type="ARBA" id="ARBA00023136"/>
    </source>
</evidence>
<dbReference type="Proteomes" id="UP000275078">
    <property type="component" value="Unassembled WGS sequence"/>
</dbReference>
<dbReference type="PANTHER" id="PTHR12770:SF31">
    <property type="entry name" value="RUS FAMILY MEMBER 1"/>
    <property type="match status" value="1"/>
</dbReference>
<sequence length="484" mass="53589">MEYTIHDTSTNGASQRLYQIRKDGEIRQTTVVSAANQRFSPQWQQIKDAFLPVGFPESVTEDYLPYQIYDSLQAFCSSIAGLLSSRAVLQGYGVGDATASATSTVLLTIVQDSISRLSTILFASRFSTSLSPHSKRYRLLADIFNDAAMVLDCLSPAIPTSYGLRLTALCASGTLRALCGVAAGGTKAGLSSHFAKTGNVAELNAKDSSQETLISLLGLLGGTLVIRLTPTPLPTFPTLILLLGLHLYCNYLAVRSVRLRTLNSQRLILITKTFTDNTDYFAPGRPKLKNPTDLRSKLTLAAIAGRENILFYNSRRQPSCSGIPNTVLLAPPFLALTSRLVAPDVTLPALLKIFEREPFLIWLRQKREDLPSKLVWKEAIIVLKQGVTSEDIVKAWMLAEYIEACRQNRIFVVWQAGMRGVVEEEMMVLLVRRCVEEFGRVWEERRGMLVGCGWDLNDGMLEEGGFRVRIEEGVVSGVEQKKME</sequence>
<keyword evidence="8" id="KW-1185">Reference proteome</keyword>
<feature type="domain" description="Protein root UVB sensitive/RUS" evidence="6">
    <location>
        <begin position="41"/>
        <end position="276"/>
    </location>
</feature>
<evidence type="ECO:0000256" key="2">
    <source>
        <dbReference type="ARBA" id="ARBA00007558"/>
    </source>
</evidence>
<accession>A0A3N4I5Q8</accession>
<keyword evidence="3" id="KW-0812">Transmembrane</keyword>
<comment type="similarity">
    <text evidence="2">Belongs to the RUS1 family.</text>
</comment>
<keyword evidence="5" id="KW-0472">Membrane</keyword>
<evidence type="ECO:0000256" key="1">
    <source>
        <dbReference type="ARBA" id="ARBA00004370"/>
    </source>
</evidence>
<dbReference type="InterPro" id="IPR006968">
    <property type="entry name" value="RUS_fam"/>
</dbReference>
<name>A0A3N4I5Q8_ASCIM</name>
<dbReference type="Pfam" id="PF04884">
    <property type="entry name" value="UVB_sens_prot"/>
    <property type="match status" value="1"/>
</dbReference>
<dbReference type="GO" id="GO:0016020">
    <property type="term" value="C:membrane"/>
    <property type="evidence" value="ECO:0007669"/>
    <property type="project" value="UniProtKB-SubCell"/>
</dbReference>
<comment type="subcellular location">
    <subcellularLocation>
        <location evidence="1">Membrane</location>
    </subcellularLocation>
</comment>
<gene>
    <name evidence="7" type="ORF">BJ508DRAFT_361966</name>
</gene>
<proteinExistence type="inferred from homology"/>
<dbReference type="InterPro" id="IPR054549">
    <property type="entry name" value="UVB_sens_RUS_dom"/>
</dbReference>
<protein>
    <submittedName>
        <fullName evidence="7">DUF647-domain-containing protein</fullName>
    </submittedName>
</protein>
<dbReference type="AlphaFoldDB" id="A0A3N4I5Q8"/>
<dbReference type="EMBL" id="ML119680">
    <property type="protein sequence ID" value="RPA81399.1"/>
    <property type="molecule type" value="Genomic_DNA"/>
</dbReference>
<evidence type="ECO:0000256" key="4">
    <source>
        <dbReference type="ARBA" id="ARBA00022989"/>
    </source>
</evidence>
<evidence type="ECO:0000313" key="8">
    <source>
        <dbReference type="Proteomes" id="UP000275078"/>
    </source>
</evidence>
<dbReference type="PANTHER" id="PTHR12770">
    <property type="entry name" value="RUS1 FAMILY PROTEIN C16ORF58"/>
    <property type="match status" value="1"/>
</dbReference>
<dbReference type="OrthoDB" id="364779at2759"/>
<organism evidence="7 8">
    <name type="scientific">Ascobolus immersus RN42</name>
    <dbReference type="NCBI Taxonomy" id="1160509"/>
    <lineage>
        <taxon>Eukaryota</taxon>
        <taxon>Fungi</taxon>
        <taxon>Dikarya</taxon>
        <taxon>Ascomycota</taxon>
        <taxon>Pezizomycotina</taxon>
        <taxon>Pezizomycetes</taxon>
        <taxon>Pezizales</taxon>
        <taxon>Ascobolaceae</taxon>
        <taxon>Ascobolus</taxon>
    </lineage>
</organism>
<keyword evidence="4" id="KW-1133">Transmembrane helix</keyword>
<evidence type="ECO:0000313" key="7">
    <source>
        <dbReference type="EMBL" id="RPA81399.1"/>
    </source>
</evidence>